<dbReference type="Proteomes" id="UP000095651">
    <property type="component" value="Unassembled WGS sequence"/>
</dbReference>
<protein>
    <submittedName>
        <fullName evidence="4">Membrane associated protein</fullName>
    </submittedName>
</protein>
<feature type="compositionally biased region" description="Low complexity" evidence="1">
    <location>
        <begin position="459"/>
        <end position="511"/>
    </location>
</feature>
<gene>
    <name evidence="4" type="primary">rsgI</name>
    <name evidence="4" type="ORF">ERS852407_01845</name>
</gene>
<feature type="transmembrane region" description="Helical" evidence="2">
    <location>
        <begin position="65"/>
        <end position="86"/>
    </location>
</feature>
<accession>A0A174C3W9</accession>
<keyword evidence="2" id="KW-0472">Membrane</keyword>
<evidence type="ECO:0000256" key="2">
    <source>
        <dbReference type="SAM" id="Phobius"/>
    </source>
</evidence>
<organism evidence="4 5">
    <name type="scientific">Hungatella hathewayi</name>
    <dbReference type="NCBI Taxonomy" id="154046"/>
    <lineage>
        <taxon>Bacteria</taxon>
        <taxon>Bacillati</taxon>
        <taxon>Bacillota</taxon>
        <taxon>Clostridia</taxon>
        <taxon>Lachnospirales</taxon>
        <taxon>Lachnospiraceae</taxon>
        <taxon>Hungatella</taxon>
    </lineage>
</organism>
<dbReference type="RefSeq" id="WP_055654347.1">
    <property type="nucleotide sequence ID" value="NZ_CABIXC010000003.1"/>
</dbReference>
<feature type="domain" description="Anti-sigma factor RsgI-like middle" evidence="3">
    <location>
        <begin position="93"/>
        <end position="225"/>
    </location>
</feature>
<name>A0A174C3W9_9FIRM</name>
<keyword evidence="2" id="KW-1133">Transmembrane helix</keyword>
<keyword evidence="2" id="KW-0812">Transmembrane</keyword>
<proteinExistence type="predicted"/>
<dbReference type="AlphaFoldDB" id="A0A174C3W9"/>
<dbReference type="InterPro" id="IPR055431">
    <property type="entry name" value="RsgI_M"/>
</dbReference>
<reference evidence="4 5" key="1">
    <citation type="submission" date="2015-09" db="EMBL/GenBank/DDBJ databases">
        <authorList>
            <consortium name="Pathogen Informatics"/>
        </authorList>
    </citation>
    <scope>NUCLEOTIDE SEQUENCE [LARGE SCALE GENOMIC DNA]</scope>
    <source>
        <strain evidence="4 5">2789STDY5608850</strain>
    </source>
</reference>
<evidence type="ECO:0000313" key="4">
    <source>
        <dbReference type="EMBL" id="CUO08231.1"/>
    </source>
</evidence>
<feature type="region of interest" description="Disordered" evidence="1">
    <location>
        <begin position="273"/>
        <end position="322"/>
    </location>
</feature>
<evidence type="ECO:0000256" key="1">
    <source>
        <dbReference type="SAM" id="MobiDB-lite"/>
    </source>
</evidence>
<dbReference type="Pfam" id="PF23750">
    <property type="entry name" value="RsgI_M"/>
    <property type="match status" value="1"/>
</dbReference>
<evidence type="ECO:0000313" key="5">
    <source>
        <dbReference type="Proteomes" id="UP000095651"/>
    </source>
</evidence>
<sequence length="511" mass="54504">MFHKTDRQLNREQIKAHLKSAVMDLTPNVLDKIDLSVPQMAAEELHEDAGRAVSSITVMRKRMRVVAALAAACLCMVAVAGGTYTYRNGKVDSVIGIDVNPSVELSVNRKNRVLEAAPLNEDAKAIMEDMNLKGVDLNVAVNAVIGSMVTHGYLDDLDNAILVTVSNDSVSKASALRSLVVNDIQSSLEENQVKAVVYDQQVIEEDHVKALADDYGISYGKAYFLKELIDQNPTLTMEDMEKLAPLTMEEIAKEITERSYAVGGHAGVSEDMTTTAQTTTQPVTTVPVTTEATTEETTTAEESQTETGNQTTAAPVPQTTAPAPTDLPVMTTEAPTTEAQVPVSDAKIKIDYVDYENGVVTVNFKTKVKWKNPTVSVKDEGGTTYSAMVGDTDSSTCEIYVSGLEGGTSYTFVLGGISPKNGKQTTVKGTFETPVIGDGDANEEPVVPPDTEETKETETQPQTTESSEASATSPAETESVPETESTQATEPPTEAPTEPQTQPPAAAASAA</sequence>
<dbReference type="EMBL" id="CYZE01000003">
    <property type="protein sequence ID" value="CUO08231.1"/>
    <property type="molecule type" value="Genomic_DNA"/>
</dbReference>
<evidence type="ECO:0000259" key="3">
    <source>
        <dbReference type="Pfam" id="PF23750"/>
    </source>
</evidence>
<feature type="region of interest" description="Disordered" evidence="1">
    <location>
        <begin position="417"/>
        <end position="511"/>
    </location>
</feature>